<dbReference type="EMBL" id="LCRX01000002">
    <property type="protein sequence ID" value="KKW42965.1"/>
    <property type="molecule type" value="Genomic_DNA"/>
</dbReference>
<evidence type="ECO:0000259" key="2">
    <source>
        <dbReference type="Pfam" id="PF13439"/>
    </source>
</evidence>
<gene>
    <name evidence="3" type="ORF">UY92_C0002G0082</name>
</gene>
<dbReference type="Gene3D" id="3.40.50.2000">
    <property type="entry name" value="Glycogen Phosphorylase B"/>
    <property type="match status" value="2"/>
</dbReference>
<dbReference type="PANTHER" id="PTHR45947">
    <property type="entry name" value="SULFOQUINOVOSYL TRANSFERASE SQD2"/>
    <property type="match status" value="1"/>
</dbReference>
<dbReference type="InterPro" id="IPR028098">
    <property type="entry name" value="Glyco_trans_4-like_N"/>
</dbReference>
<sequence>MKIALVHDYLSQAGGAEQVLKAFHEIWPEAPIFVLFHDPKKIPEFAQADVRESLIARLPWGRTRYQWYLPLMPLATERHNLHEFDVVLSSTSAFAKGVLTRPGTLHISYCHTPTRYLWTDTHEYIADLKYNPLVKSVLPRLIHRLRLWDRMSVDRVDHFIANSGTVRGRILKYYRRESDIIYPPVDTHQFAVAPVLGDYFVSGGRIVPYKRFDLLVKAFNRLRLPLKIFGTGPALDDLRSFAKPNIEFLGRIGDAERGRLLSRALAFLHPQVEDLGLTAIESMAAGRPVIAYSVGGATETVIAGETGVFFHDQSWETILDAVLKFDPAAWNPESIRTRAERFGVEQFKERIRRYVEQKYGDFQREREQCRLEVR</sequence>
<evidence type="ECO:0000313" key="3">
    <source>
        <dbReference type="EMBL" id="KKW42965.1"/>
    </source>
</evidence>
<dbReference type="AlphaFoldDB" id="A0A0G1YIB6"/>
<evidence type="ECO:0000259" key="1">
    <source>
        <dbReference type="Pfam" id="PF00534"/>
    </source>
</evidence>
<dbReference type="InterPro" id="IPR001296">
    <property type="entry name" value="Glyco_trans_1"/>
</dbReference>
<feature type="domain" description="Glycosyl transferase family 1" evidence="1">
    <location>
        <begin position="199"/>
        <end position="324"/>
    </location>
</feature>
<dbReference type="Proteomes" id="UP000033870">
    <property type="component" value="Unassembled WGS sequence"/>
</dbReference>
<accession>A0A0G1YIB6</accession>
<protein>
    <submittedName>
        <fullName evidence="3">Glycosyl transferase group 1</fullName>
    </submittedName>
</protein>
<comment type="caution">
    <text evidence="3">The sequence shown here is derived from an EMBL/GenBank/DDBJ whole genome shotgun (WGS) entry which is preliminary data.</text>
</comment>
<evidence type="ECO:0000313" key="4">
    <source>
        <dbReference type="Proteomes" id="UP000033870"/>
    </source>
</evidence>
<dbReference type="PANTHER" id="PTHR45947:SF3">
    <property type="entry name" value="SULFOQUINOVOSYL TRANSFERASE SQD2"/>
    <property type="match status" value="1"/>
</dbReference>
<dbReference type="PATRIC" id="fig|1619044.3.peg.196"/>
<dbReference type="STRING" id="1619044.UY92_C0002G0082"/>
<feature type="domain" description="Glycosyltransferase subfamily 4-like N-terminal" evidence="2">
    <location>
        <begin position="14"/>
        <end position="188"/>
    </location>
</feature>
<dbReference type="InterPro" id="IPR050194">
    <property type="entry name" value="Glycosyltransferase_grp1"/>
</dbReference>
<reference evidence="3 4" key="1">
    <citation type="journal article" date="2015" name="Nature">
        <title>rRNA introns, odd ribosomes, and small enigmatic genomes across a large radiation of phyla.</title>
        <authorList>
            <person name="Brown C.T."/>
            <person name="Hug L.A."/>
            <person name="Thomas B.C."/>
            <person name="Sharon I."/>
            <person name="Castelle C.J."/>
            <person name="Singh A."/>
            <person name="Wilkins M.J."/>
            <person name="Williams K.H."/>
            <person name="Banfield J.F."/>
        </authorList>
    </citation>
    <scope>NUCLEOTIDE SEQUENCE [LARGE SCALE GENOMIC DNA]</scope>
</reference>
<keyword evidence="3" id="KW-0808">Transferase</keyword>
<name>A0A0G1YIB6_9BACT</name>
<proteinExistence type="predicted"/>
<organism evidence="3 4">
    <name type="scientific">Candidatus Magasanikbacteria bacterium GW2011_GWA2_56_11</name>
    <dbReference type="NCBI Taxonomy" id="1619044"/>
    <lineage>
        <taxon>Bacteria</taxon>
        <taxon>Candidatus Magasanikiibacteriota</taxon>
    </lineage>
</organism>
<dbReference type="SUPFAM" id="SSF53756">
    <property type="entry name" value="UDP-Glycosyltransferase/glycogen phosphorylase"/>
    <property type="match status" value="1"/>
</dbReference>
<dbReference type="Pfam" id="PF00534">
    <property type="entry name" value="Glycos_transf_1"/>
    <property type="match status" value="1"/>
</dbReference>
<dbReference type="Pfam" id="PF13439">
    <property type="entry name" value="Glyco_transf_4"/>
    <property type="match status" value="1"/>
</dbReference>
<dbReference type="GO" id="GO:0016757">
    <property type="term" value="F:glycosyltransferase activity"/>
    <property type="evidence" value="ECO:0007669"/>
    <property type="project" value="InterPro"/>
</dbReference>